<gene>
    <name evidence="7" type="ORF">SAMN05660831_02523</name>
</gene>
<keyword evidence="2" id="KW-0378">Hydrolase</keyword>
<dbReference type="Pfam" id="PF00271">
    <property type="entry name" value="Helicase_C"/>
    <property type="match status" value="1"/>
</dbReference>
<feature type="domain" description="Helicase ATP-binding" evidence="5">
    <location>
        <begin position="11"/>
        <end position="164"/>
    </location>
</feature>
<dbReference type="SUPFAM" id="SSF52540">
    <property type="entry name" value="P-loop containing nucleoside triphosphate hydrolases"/>
    <property type="match status" value="1"/>
</dbReference>
<keyword evidence="1" id="KW-0547">Nucleotide-binding</keyword>
<keyword evidence="8" id="KW-1185">Reference proteome</keyword>
<dbReference type="EMBL" id="FOMJ01000011">
    <property type="protein sequence ID" value="SFD88302.1"/>
    <property type="molecule type" value="Genomic_DNA"/>
</dbReference>
<reference evidence="7 8" key="1">
    <citation type="submission" date="2016-10" db="EMBL/GenBank/DDBJ databases">
        <authorList>
            <person name="de Groot N.N."/>
        </authorList>
    </citation>
    <scope>NUCLEOTIDE SEQUENCE [LARGE SCALE GENOMIC DNA]</scope>
    <source>
        <strain evidence="7 8">HL3</strain>
    </source>
</reference>
<dbReference type="InterPro" id="IPR001650">
    <property type="entry name" value="Helicase_C-like"/>
</dbReference>
<dbReference type="Gene3D" id="1.20.120.1080">
    <property type="match status" value="1"/>
</dbReference>
<feature type="domain" description="Helicase C-terminal" evidence="6">
    <location>
        <begin position="192"/>
        <end position="350"/>
    </location>
</feature>
<dbReference type="STRING" id="1123397.SAMN05660831_02523"/>
<evidence type="ECO:0000259" key="5">
    <source>
        <dbReference type="PROSITE" id="PS51192"/>
    </source>
</evidence>
<evidence type="ECO:0000313" key="7">
    <source>
        <dbReference type="EMBL" id="SFD88302.1"/>
    </source>
</evidence>
<dbReference type="SMART" id="SM00490">
    <property type="entry name" value="HELICc"/>
    <property type="match status" value="1"/>
</dbReference>
<dbReference type="GO" id="GO:0005524">
    <property type="term" value="F:ATP binding"/>
    <property type="evidence" value="ECO:0007669"/>
    <property type="project" value="UniProtKB-KW"/>
</dbReference>
<dbReference type="GO" id="GO:0003676">
    <property type="term" value="F:nucleic acid binding"/>
    <property type="evidence" value="ECO:0007669"/>
    <property type="project" value="InterPro"/>
</dbReference>
<dbReference type="PANTHER" id="PTHR43519">
    <property type="entry name" value="ATP-DEPENDENT RNA HELICASE HRPB"/>
    <property type="match status" value="1"/>
</dbReference>
<proteinExistence type="predicted"/>
<dbReference type="InterPro" id="IPR007502">
    <property type="entry name" value="Helicase-assoc_dom"/>
</dbReference>
<keyword evidence="4" id="KW-0067">ATP-binding</keyword>
<dbReference type="InterPro" id="IPR014001">
    <property type="entry name" value="Helicase_ATP-bd"/>
</dbReference>
<accession>A0A1I1VZC1</accession>
<dbReference type="AlphaFoldDB" id="A0A1I1VZC1"/>
<dbReference type="InterPro" id="IPR011545">
    <property type="entry name" value="DEAD/DEAH_box_helicase_dom"/>
</dbReference>
<dbReference type="GO" id="GO:0004386">
    <property type="term" value="F:helicase activity"/>
    <property type="evidence" value="ECO:0007669"/>
    <property type="project" value="UniProtKB-KW"/>
</dbReference>
<evidence type="ECO:0000256" key="1">
    <source>
        <dbReference type="ARBA" id="ARBA00022741"/>
    </source>
</evidence>
<evidence type="ECO:0000256" key="2">
    <source>
        <dbReference type="ARBA" id="ARBA00022801"/>
    </source>
</evidence>
<dbReference type="SMART" id="SM00847">
    <property type="entry name" value="HA2"/>
    <property type="match status" value="1"/>
</dbReference>
<dbReference type="Gene3D" id="3.40.50.300">
    <property type="entry name" value="P-loop containing nucleotide triphosphate hydrolases"/>
    <property type="match status" value="2"/>
</dbReference>
<evidence type="ECO:0000256" key="3">
    <source>
        <dbReference type="ARBA" id="ARBA00022806"/>
    </source>
</evidence>
<dbReference type="Pfam" id="PF00270">
    <property type="entry name" value="DEAD"/>
    <property type="match status" value="1"/>
</dbReference>
<evidence type="ECO:0000259" key="6">
    <source>
        <dbReference type="PROSITE" id="PS51194"/>
    </source>
</evidence>
<dbReference type="CDD" id="cd17917">
    <property type="entry name" value="DEXHc_RHA-like"/>
    <property type="match status" value="1"/>
</dbReference>
<evidence type="ECO:0000313" key="8">
    <source>
        <dbReference type="Proteomes" id="UP000198611"/>
    </source>
</evidence>
<protein>
    <submittedName>
        <fullName evidence="7">ATP-dependent helicase HrpB</fullName>
    </submittedName>
</protein>
<organism evidence="7 8">
    <name type="scientific">Thiohalospira halophila DSM 15071</name>
    <dbReference type="NCBI Taxonomy" id="1123397"/>
    <lineage>
        <taxon>Bacteria</taxon>
        <taxon>Pseudomonadati</taxon>
        <taxon>Pseudomonadota</taxon>
        <taxon>Gammaproteobacteria</taxon>
        <taxon>Thiohalospirales</taxon>
        <taxon>Thiohalospiraceae</taxon>
        <taxon>Thiohalospira</taxon>
    </lineage>
</organism>
<sequence length="775" mass="83549">MDEQPIDTLRPEFEAVTGHVGGEAPTGSGKSTRLPLWCADAGRTLVVEPRRIAARSLARHVAGLAGTEPGHGIGWAVRFDSRYRDDSAAIFTTPGVALRWLAADGLAGFATVILDEFHERRWDTDLLLALLRHHGRHRLVVTSATLAGAALADYLDAARLRAEGRQHPVETTYSGEPELPTTRGLADRVAAAVRRDLERTDDRGDRLVFLPGRGEIRAAAEALGDLAAEVIELHAGIDNATQDRALTAADRPRVILATNVAETSLTLPGVTSVIDAGLERRTHHRGGRSVLGLHAISQAAADQRAGRAGRLRPGRCLRLWSRSARLEAHTPPEVAREELDDLLLAAAAAGVPARDLAFPDPLPTHAVERAETRLTAMAALDEAGHLTDHGRRLFPLPLDPLFAHLITAMPDPATTAAMADLAAALTAGPNLLGPLKGEEQRQTLLDWAPEPDDAATLIRLVRADPPRPVPLRKSTVNEARRLADDIRAALDLPRRTEDPPPLAALLQAAVSAVPELGFVRRLKRRQALGNGTEEVVVAEESRLPDEAEAAVVFDQHAVPGKGTNETVNRATCASPVEPATLAAAGVGGTEVADPDWDGERITVTERRTLAGRTLASEAVEPTGPALREAAAKLVLAGRLFAGTGEAVSEAIEAWNLYLHLEWGEGEPAPEPAAWLANRLAELGVESGEDLALIEAGDLAFQGVPSWQRERFDEHYPRRLGLEGAEARVHYDLRRRRIRVEKTAGRRRTIPARGELPAWPGWRIEYQDGSRVVDIA</sequence>
<evidence type="ECO:0000256" key="4">
    <source>
        <dbReference type="ARBA" id="ARBA00022840"/>
    </source>
</evidence>
<dbReference type="OrthoDB" id="9805617at2"/>
<dbReference type="SMART" id="SM00487">
    <property type="entry name" value="DEXDc"/>
    <property type="match status" value="1"/>
</dbReference>
<dbReference type="CDD" id="cd18791">
    <property type="entry name" value="SF2_C_RHA"/>
    <property type="match status" value="1"/>
</dbReference>
<dbReference type="PROSITE" id="PS51194">
    <property type="entry name" value="HELICASE_CTER"/>
    <property type="match status" value="1"/>
</dbReference>
<dbReference type="PROSITE" id="PS51192">
    <property type="entry name" value="HELICASE_ATP_BIND_1"/>
    <property type="match status" value="1"/>
</dbReference>
<dbReference type="RefSeq" id="WP_093429132.1">
    <property type="nucleotide sequence ID" value="NZ_FOMJ01000011.1"/>
</dbReference>
<dbReference type="InterPro" id="IPR027417">
    <property type="entry name" value="P-loop_NTPase"/>
</dbReference>
<dbReference type="PANTHER" id="PTHR43519:SF1">
    <property type="entry name" value="ATP-DEPENDENT RNA HELICASE HRPB"/>
    <property type="match status" value="1"/>
</dbReference>
<keyword evidence="3 7" id="KW-0347">Helicase</keyword>
<dbReference type="Proteomes" id="UP000198611">
    <property type="component" value="Unassembled WGS sequence"/>
</dbReference>
<name>A0A1I1VZC1_9GAMM</name>
<dbReference type="GO" id="GO:0016787">
    <property type="term" value="F:hydrolase activity"/>
    <property type="evidence" value="ECO:0007669"/>
    <property type="project" value="UniProtKB-KW"/>
</dbReference>